<evidence type="ECO:0000313" key="2">
    <source>
        <dbReference type="EMBL" id="MFC4131180.1"/>
    </source>
</evidence>
<proteinExistence type="predicted"/>
<reference evidence="3" key="1">
    <citation type="journal article" date="2019" name="Int. J. Syst. Evol. Microbiol.">
        <title>The Global Catalogue of Microorganisms (GCM) 10K type strain sequencing project: providing services to taxonomists for standard genome sequencing and annotation.</title>
        <authorList>
            <consortium name="The Broad Institute Genomics Platform"/>
            <consortium name="The Broad Institute Genome Sequencing Center for Infectious Disease"/>
            <person name="Wu L."/>
            <person name="Ma J."/>
        </authorList>
    </citation>
    <scope>NUCLEOTIDE SEQUENCE [LARGE SCALE GENOMIC DNA]</scope>
    <source>
        <strain evidence="3">CGMCC 4.7289</strain>
    </source>
</reference>
<evidence type="ECO:0000313" key="3">
    <source>
        <dbReference type="Proteomes" id="UP001595816"/>
    </source>
</evidence>
<dbReference type="EMBL" id="JBHSAY010000006">
    <property type="protein sequence ID" value="MFC4131180.1"/>
    <property type="molecule type" value="Genomic_DNA"/>
</dbReference>
<feature type="compositionally biased region" description="Basic and acidic residues" evidence="1">
    <location>
        <begin position="114"/>
        <end position="128"/>
    </location>
</feature>
<dbReference type="RefSeq" id="WP_253754464.1">
    <property type="nucleotide sequence ID" value="NZ_JAMZDZ010000001.1"/>
</dbReference>
<accession>A0ABV8LLJ8</accession>
<feature type="region of interest" description="Disordered" evidence="1">
    <location>
        <begin position="114"/>
        <end position="193"/>
    </location>
</feature>
<feature type="region of interest" description="Disordered" evidence="1">
    <location>
        <begin position="1"/>
        <end position="27"/>
    </location>
</feature>
<sequence>MTSPTSATRTHRSRKSHSPAIDNPDKAAKAVATADVIGQRMTSLIRHLTSLDPQQLAEVAEPVLERLSAVVSTIHDLHEVFAGWAADHTERTEHIDHRENTDADVVAEDRPMQALADSERPTVDHDDASADSVSHHSTPADRGGKQAGEPASTGDHPDVASEPGAPGDAMQPTPPATAADPGNGHANNTVSPAGQIHREPTRQAAPLHTVADLRHALGASADDAPIRVLHGGTTYALAMPADGGPMILIDLADQNTARMVPIA</sequence>
<name>A0ABV8LLJ8_9ACTN</name>
<protein>
    <submittedName>
        <fullName evidence="2">Uncharacterized protein</fullName>
    </submittedName>
</protein>
<keyword evidence="3" id="KW-1185">Reference proteome</keyword>
<comment type="caution">
    <text evidence="2">The sequence shown here is derived from an EMBL/GenBank/DDBJ whole genome shotgun (WGS) entry which is preliminary data.</text>
</comment>
<dbReference type="Proteomes" id="UP001595816">
    <property type="component" value="Unassembled WGS sequence"/>
</dbReference>
<gene>
    <name evidence="2" type="ORF">ACFOZ4_11250</name>
</gene>
<evidence type="ECO:0000256" key="1">
    <source>
        <dbReference type="SAM" id="MobiDB-lite"/>
    </source>
</evidence>
<organism evidence="2 3">
    <name type="scientific">Hamadaea flava</name>
    <dbReference type="NCBI Taxonomy" id="1742688"/>
    <lineage>
        <taxon>Bacteria</taxon>
        <taxon>Bacillati</taxon>
        <taxon>Actinomycetota</taxon>
        <taxon>Actinomycetes</taxon>
        <taxon>Micromonosporales</taxon>
        <taxon>Micromonosporaceae</taxon>
        <taxon>Hamadaea</taxon>
    </lineage>
</organism>